<dbReference type="Pfam" id="PF01548">
    <property type="entry name" value="DEDD_Tnp_IS110"/>
    <property type="match status" value="1"/>
</dbReference>
<dbReference type="AlphaFoldDB" id="A0AAE3VEH6"/>
<dbReference type="NCBIfam" id="NF033542">
    <property type="entry name" value="transpos_IS110"/>
    <property type="match status" value="1"/>
</dbReference>
<dbReference type="PANTHER" id="PTHR33055">
    <property type="entry name" value="TRANSPOSASE FOR INSERTION SEQUENCE ELEMENT IS1111A"/>
    <property type="match status" value="1"/>
</dbReference>
<dbReference type="GO" id="GO:0006313">
    <property type="term" value="P:DNA transposition"/>
    <property type="evidence" value="ECO:0007669"/>
    <property type="project" value="InterPro"/>
</dbReference>
<evidence type="ECO:0000313" key="6">
    <source>
        <dbReference type="EMBL" id="MDQ0291742.1"/>
    </source>
</evidence>
<dbReference type="PANTHER" id="PTHR33055:SF13">
    <property type="entry name" value="TRANSPOSASE"/>
    <property type="match status" value="1"/>
</dbReference>
<evidence type="ECO:0000259" key="2">
    <source>
        <dbReference type="Pfam" id="PF01548"/>
    </source>
</evidence>
<dbReference type="Pfam" id="PF02371">
    <property type="entry name" value="Transposase_20"/>
    <property type="match status" value="1"/>
</dbReference>
<name>A0AAE3VEH6_9BACT</name>
<dbReference type="RefSeq" id="WP_307259701.1">
    <property type="nucleotide sequence ID" value="NZ_JAUSVL010000001.1"/>
</dbReference>
<dbReference type="InterPro" id="IPR003346">
    <property type="entry name" value="Transposase_20"/>
</dbReference>
<evidence type="ECO:0000313" key="7">
    <source>
        <dbReference type="Proteomes" id="UP001238163"/>
    </source>
</evidence>
<keyword evidence="7" id="KW-1185">Reference proteome</keyword>
<feature type="region of interest" description="Disordered" evidence="1">
    <location>
        <begin position="353"/>
        <end position="378"/>
    </location>
</feature>
<dbReference type="EMBL" id="JAUSVL010000001">
    <property type="protein sequence ID" value="MDQ0289042.1"/>
    <property type="molecule type" value="Genomic_DNA"/>
</dbReference>
<evidence type="ECO:0000259" key="3">
    <source>
        <dbReference type="Pfam" id="PF02371"/>
    </source>
</evidence>
<evidence type="ECO:0000313" key="4">
    <source>
        <dbReference type="EMBL" id="MDQ0288377.1"/>
    </source>
</evidence>
<accession>A0AAE3VEH6</accession>
<feature type="compositionally biased region" description="Basic residues" evidence="1">
    <location>
        <begin position="358"/>
        <end position="370"/>
    </location>
</feature>
<dbReference type="GO" id="GO:0003677">
    <property type="term" value="F:DNA binding"/>
    <property type="evidence" value="ECO:0007669"/>
    <property type="project" value="InterPro"/>
</dbReference>
<comment type="caution">
    <text evidence="5">The sequence shown here is derived from an EMBL/GenBank/DDBJ whole genome shotgun (WGS) entry which is preliminary data.</text>
</comment>
<sequence length="378" mass="43053">MLSEHIIWVGLDVGKKDTVCAIDWLDDNQELNRNKGLTSLAVKHITNTREGVKDFFTWLKANRKHIEERLHPQRKVVYRLVMESTGCYSYRLIKQLKAAKPDSYIALINPAKVPAFKKFNDIESKTDKLDAQCLARLGTTQKPDAMYEMPADYAGLKRLTRMNASLTKISTILKNQLTNLDDPGERQIFQNLLKSVEEQLDCLVVKIREYLRSHAALQERVTKLDSIPGIGMIIAATLIAEYGPEDRFQNIRQVVSFAGMNPKNKCSGTSVKSTRLSKQGAPVIRQMLYMATLTAQARIPILDALSKRLTNLTPMQKRCAVMRKLLMICWSVLCGTENYMEYQPSSKKLVPYEAPAATKRRIKRERKKRSFSPENDAD</sequence>
<reference evidence="5" key="1">
    <citation type="submission" date="2023-07" db="EMBL/GenBank/DDBJ databases">
        <title>Genomic Encyclopedia of Type Strains, Phase IV (KMG-IV): sequencing the most valuable type-strain genomes for metagenomic binning, comparative biology and taxonomic classification.</title>
        <authorList>
            <person name="Goeker M."/>
        </authorList>
    </citation>
    <scope>NUCLEOTIDE SEQUENCE</scope>
    <source>
        <strain evidence="5">DSM 24202</strain>
    </source>
</reference>
<gene>
    <name evidence="4" type="ORF">J3R75_000484</name>
    <name evidence="5" type="ORF">J3R75_001149</name>
    <name evidence="6" type="ORF">J3R75_003849</name>
</gene>
<dbReference type="GO" id="GO:0004803">
    <property type="term" value="F:transposase activity"/>
    <property type="evidence" value="ECO:0007669"/>
    <property type="project" value="InterPro"/>
</dbReference>
<evidence type="ECO:0000313" key="5">
    <source>
        <dbReference type="EMBL" id="MDQ0289042.1"/>
    </source>
</evidence>
<dbReference type="EMBL" id="JAUSVL010000001">
    <property type="protein sequence ID" value="MDQ0291742.1"/>
    <property type="molecule type" value="Genomic_DNA"/>
</dbReference>
<feature type="domain" description="Transposase IS116/IS110/IS902 C-terminal" evidence="3">
    <location>
        <begin position="223"/>
        <end position="297"/>
    </location>
</feature>
<dbReference type="InterPro" id="IPR002525">
    <property type="entry name" value="Transp_IS110-like_N"/>
</dbReference>
<feature type="domain" description="Transposase IS110-like N-terminal" evidence="2">
    <location>
        <begin position="9"/>
        <end position="179"/>
    </location>
</feature>
<proteinExistence type="predicted"/>
<evidence type="ECO:0000256" key="1">
    <source>
        <dbReference type="SAM" id="MobiDB-lite"/>
    </source>
</evidence>
<organism evidence="5 7">
    <name type="scientific">Oligosphaera ethanolica</name>
    <dbReference type="NCBI Taxonomy" id="760260"/>
    <lineage>
        <taxon>Bacteria</taxon>
        <taxon>Pseudomonadati</taxon>
        <taxon>Lentisphaerota</taxon>
        <taxon>Oligosphaeria</taxon>
        <taxon>Oligosphaerales</taxon>
        <taxon>Oligosphaeraceae</taxon>
        <taxon>Oligosphaera</taxon>
    </lineage>
</organism>
<dbReference type="InterPro" id="IPR047650">
    <property type="entry name" value="Transpos_IS110"/>
</dbReference>
<dbReference type="Proteomes" id="UP001238163">
    <property type="component" value="Unassembled WGS sequence"/>
</dbReference>
<protein>
    <submittedName>
        <fullName evidence="5">Transposase</fullName>
    </submittedName>
</protein>
<dbReference type="EMBL" id="JAUSVL010000001">
    <property type="protein sequence ID" value="MDQ0288377.1"/>
    <property type="molecule type" value="Genomic_DNA"/>
</dbReference>